<dbReference type="InterPro" id="IPR036280">
    <property type="entry name" value="Multihaem_cyt_sf"/>
</dbReference>
<gene>
    <name evidence="13" type="ORF">CGSHi3655_02239</name>
</gene>
<reference evidence="13 14" key="1">
    <citation type="journal article" date="2007" name="Genome Biol.">
        <title>Characterization and modeling of the Haemophilus influenzae core and supragenomes based on the complete genomic sequences of Rd and 12 clinical nontypeable strains.</title>
        <authorList>
            <person name="Hogg J.S."/>
            <person name="Hu F.Z."/>
            <person name="Janto B."/>
            <person name="Boissy R."/>
            <person name="Hayes J."/>
            <person name="Keefe R."/>
            <person name="Post J.C."/>
            <person name="Ehrlich G.D."/>
        </authorList>
    </citation>
    <scope>NUCLEOTIDE SEQUENCE [LARGE SCALE GENOMIC DNA]</scope>
    <source>
        <strain evidence="14">NTHi 3655</strain>
    </source>
</reference>
<comment type="similarity">
    <text evidence="2">Belongs to the NapB family.</text>
</comment>
<evidence type="ECO:0000256" key="12">
    <source>
        <dbReference type="SAM" id="SignalP"/>
    </source>
</evidence>
<keyword evidence="6" id="KW-0479">Metal-binding</keyword>
<dbReference type="SUPFAM" id="SSF48695">
    <property type="entry name" value="Multiheme cytochromes"/>
    <property type="match status" value="1"/>
</dbReference>
<feature type="chain" id="PRO_5002617160" description="Periplasmic nitrate reductase, electron transfer subunit" evidence="12">
    <location>
        <begin position="24"/>
        <end position="106"/>
    </location>
</feature>
<dbReference type="PANTHER" id="PTHR38604:SF1">
    <property type="entry name" value="PERIPLASMIC NITRATE REDUCTASE, ELECTRON TRANSFER SUBUNIT"/>
    <property type="match status" value="1"/>
</dbReference>
<evidence type="ECO:0000256" key="7">
    <source>
        <dbReference type="ARBA" id="ARBA00022729"/>
    </source>
</evidence>
<comment type="caution">
    <text evidence="13">The sequence shown here is derived from an EMBL/GenBank/DDBJ whole genome shotgun (WGS) entry which is preliminary data.</text>
</comment>
<evidence type="ECO:0000256" key="4">
    <source>
        <dbReference type="ARBA" id="ARBA00022448"/>
    </source>
</evidence>
<dbReference type="Pfam" id="PF03892">
    <property type="entry name" value="NapB"/>
    <property type="match status" value="1"/>
</dbReference>
<dbReference type="GO" id="GO:0042597">
    <property type="term" value="C:periplasmic space"/>
    <property type="evidence" value="ECO:0007669"/>
    <property type="project" value="UniProtKB-SubCell"/>
</dbReference>
<keyword evidence="9" id="KW-0249">Electron transport</keyword>
<dbReference type="Proteomes" id="UP000003185">
    <property type="component" value="Unassembled WGS sequence"/>
</dbReference>
<evidence type="ECO:0000256" key="11">
    <source>
        <dbReference type="ARBA" id="ARBA00031832"/>
    </source>
</evidence>
<protein>
    <recommendedName>
        <fullName evidence="3">Periplasmic nitrate reductase, electron transfer subunit</fullName>
    </recommendedName>
    <alternativeName>
        <fullName evidence="11">Diheme cytochrome c NapB</fullName>
    </alternativeName>
</protein>
<sequence length="106" mass="11551">MTKQVSKILAGLFTALFAGSLMASDAPAVGKDLTQAAENIPPAFHNAPRQGELPALNYVNQPPMVPHSVANYQVTKKCKSMFKLPQPRKFSFERCNSNQPNSLYGS</sequence>
<keyword evidence="8" id="KW-0574">Periplasm</keyword>
<dbReference type="GO" id="GO:0046872">
    <property type="term" value="F:metal ion binding"/>
    <property type="evidence" value="ECO:0007669"/>
    <property type="project" value="UniProtKB-KW"/>
</dbReference>
<evidence type="ECO:0000256" key="2">
    <source>
        <dbReference type="ARBA" id="ARBA00007368"/>
    </source>
</evidence>
<keyword evidence="5" id="KW-0349">Heme</keyword>
<dbReference type="EMBL" id="AAZF01000002">
    <property type="protein sequence ID" value="EDJ93343.1"/>
    <property type="molecule type" value="Genomic_DNA"/>
</dbReference>
<proteinExistence type="inferred from homology"/>
<evidence type="ECO:0000256" key="3">
    <source>
        <dbReference type="ARBA" id="ARBA00013773"/>
    </source>
</evidence>
<organism evidence="13 14">
    <name type="scientific">Haemophilus influenzae (strain NTHi 3655)</name>
    <dbReference type="NCBI Taxonomy" id="375177"/>
    <lineage>
        <taxon>Bacteria</taxon>
        <taxon>Pseudomonadati</taxon>
        <taxon>Pseudomonadota</taxon>
        <taxon>Gammaproteobacteria</taxon>
        <taxon>Pasteurellales</taxon>
        <taxon>Pasteurellaceae</taxon>
        <taxon>Haemophilus</taxon>
    </lineage>
</organism>
<evidence type="ECO:0000256" key="9">
    <source>
        <dbReference type="ARBA" id="ARBA00022982"/>
    </source>
</evidence>
<dbReference type="InterPro" id="IPR005591">
    <property type="entry name" value="NapB"/>
</dbReference>
<keyword evidence="7 12" id="KW-0732">Signal</keyword>
<keyword evidence="4" id="KW-0813">Transport</keyword>
<dbReference type="AlphaFoldDB" id="A0A0H3PN93"/>
<feature type="signal peptide" evidence="12">
    <location>
        <begin position="1"/>
        <end position="23"/>
    </location>
</feature>
<accession>A0A0H3PN93</accession>
<evidence type="ECO:0000256" key="1">
    <source>
        <dbReference type="ARBA" id="ARBA00004418"/>
    </source>
</evidence>
<dbReference type="GO" id="GO:0009061">
    <property type="term" value="P:anaerobic respiration"/>
    <property type="evidence" value="ECO:0007669"/>
    <property type="project" value="InterPro"/>
</dbReference>
<evidence type="ECO:0000313" key="13">
    <source>
        <dbReference type="EMBL" id="EDJ93343.1"/>
    </source>
</evidence>
<name>A0A0H3PN93_HAEI3</name>
<evidence type="ECO:0000256" key="8">
    <source>
        <dbReference type="ARBA" id="ARBA00022764"/>
    </source>
</evidence>
<dbReference type="PANTHER" id="PTHR38604">
    <property type="entry name" value="PERIPLASMIC NITRATE REDUCTASE, ELECTRON TRANSFER SUBUNIT"/>
    <property type="match status" value="1"/>
</dbReference>
<evidence type="ECO:0000313" key="14">
    <source>
        <dbReference type="Proteomes" id="UP000003185"/>
    </source>
</evidence>
<comment type="subcellular location">
    <subcellularLocation>
        <location evidence="1">Periplasm</location>
    </subcellularLocation>
</comment>
<keyword evidence="10" id="KW-0408">Iron</keyword>
<evidence type="ECO:0000256" key="5">
    <source>
        <dbReference type="ARBA" id="ARBA00022617"/>
    </source>
</evidence>
<evidence type="ECO:0000256" key="10">
    <source>
        <dbReference type="ARBA" id="ARBA00023004"/>
    </source>
</evidence>
<evidence type="ECO:0000256" key="6">
    <source>
        <dbReference type="ARBA" id="ARBA00022723"/>
    </source>
</evidence>